<evidence type="ECO:0000313" key="9">
    <source>
        <dbReference type="Proteomes" id="UP000321659"/>
    </source>
</evidence>
<dbReference type="NCBIfam" id="TIGR01167">
    <property type="entry name" value="LPXTG_anchor"/>
    <property type="match status" value="1"/>
</dbReference>
<evidence type="ECO:0000256" key="6">
    <source>
        <dbReference type="SAM" id="Phobius"/>
    </source>
</evidence>
<dbReference type="EMBL" id="SRRQ01000002">
    <property type="protein sequence ID" value="TWW11739.1"/>
    <property type="molecule type" value="Genomic_DNA"/>
</dbReference>
<name>A0A5C6MC57_9LACO</name>
<organism evidence="8 9">
    <name type="scientific">Dellaglioa algida</name>
    <dbReference type="NCBI Taxonomy" id="105612"/>
    <lineage>
        <taxon>Bacteria</taxon>
        <taxon>Bacillati</taxon>
        <taxon>Bacillota</taxon>
        <taxon>Bacilli</taxon>
        <taxon>Lactobacillales</taxon>
        <taxon>Lactobacillaceae</taxon>
        <taxon>Dellaglioa</taxon>
    </lineage>
</organism>
<evidence type="ECO:0000256" key="4">
    <source>
        <dbReference type="ARBA" id="ARBA00023088"/>
    </source>
</evidence>
<evidence type="ECO:0000256" key="5">
    <source>
        <dbReference type="SAM" id="MobiDB-lite"/>
    </source>
</evidence>
<evidence type="ECO:0000256" key="3">
    <source>
        <dbReference type="ARBA" id="ARBA00022729"/>
    </source>
</evidence>
<dbReference type="RefSeq" id="WP_186674480.1">
    <property type="nucleotide sequence ID" value="NZ_JANXKZ010000004.1"/>
</dbReference>
<accession>A0A5C6MC57</accession>
<feature type="transmembrane region" description="Helical" evidence="6">
    <location>
        <begin position="510"/>
        <end position="529"/>
    </location>
</feature>
<comment type="caution">
    <text evidence="8">The sequence shown here is derived from an EMBL/GenBank/DDBJ whole genome shotgun (WGS) entry which is preliminary data.</text>
</comment>
<feature type="compositionally biased region" description="Gly residues" evidence="5">
    <location>
        <begin position="417"/>
        <end position="430"/>
    </location>
</feature>
<evidence type="ECO:0000256" key="2">
    <source>
        <dbReference type="ARBA" id="ARBA00022525"/>
    </source>
</evidence>
<dbReference type="Pfam" id="PF07523">
    <property type="entry name" value="Big_3"/>
    <property type="match status" value="1"/>
</dbReference>
<feature type="compositionally biased region" description="Polar residues" evidence="5">
    <location>
        <begin position="437"/>
        <end position="451"/>
    </location>
</feature>
<dbReference type="AlphaFoldDB" id="A0A5C6MC57"/>
<evidence type="ECO:0000259" key="7">
    <source>
        <dbReference type="PROSITE" id="PS50847"/>
    </source>
</evidence>
<feature type="region of interest" description="Disordered" evidence="5">
    <location>
        <begin position="395"/>
        <end position="472"/>
    </location>
</feature>
<feature type="compositionally biased region" description="Acidic residues" evidence="5">
    <location>
        <begin position="125"/>
        <end position="138"/>
    </location>
</feature>
<keyword evidence="6" id="KW-0472">Membrane</keyword>
<feature type="compositionally biased region" description="Low complexity" evidence="5">
    <location>
        <begin position="398"/>
        <end position="416"/>
    </location>
</feature>
<dbReference type="Proteomes" id="UP000321659">
    <property type="component" value="Unassembled WGS sequence"/>
</dbReference>
<evidence type="ECO:0000256" key="1">
    <source>
        <dbReference type="ARBA" id="ARBA00022512"/>
    </source>
</evidence>
<feature type="compositionally biased region" description="Low complexity" evidence="5">
    <location>
        <begin position="452"/>
        <end position="472"/>
    </location>
</feature>
<keyword evidence="2" id="KW-0964">Secreted</keyword>
<feature type="region of interest" description="Disordered" evidence="5">
    <location>
        <begin position="58"/>
        <end position="139"/>
    </location>
</feature>
<dbReference type="Pfam" id="PF00746">
    <property type="entry name" value="Gram_pos_anchor"/>
    <property type="match status" value="1"/>
</dbReference>
<keyword evidence="1" id="KW-0134">Cell wall</keyword>
<dbReference type="PROSITE" id="PS50847">
    <property type="entry name" value="GRAM_POS_ANCHORING"/>
    <property type="match status" value="1"/>
</dbReference>
<dbReference type="InterPro" id="IPR022263">
    <property type="entry name" value="KxYKxGKxW"/>
</dbReference>
<dbReference type="Gene3D" id="2.60.40.10">
    <property type="entry name" value="Immunoglobulins"/>
    <property type="match status" value="2"/>
</dbReference>
<protein>
    <recommendedName>
        <fullName evidence="7">Gram-positive cocci surface proteins LPxTG domain-containing protein</fullName>
    </recommendedName>
</protein>
<dbReference type="Pfam" id="PF19258">
    <property type="entry name" value="KxYKxGKxW_sig"/>
    <property type="match status" value="1"/>
</dbReference>
<dbReference type="InterPro" id="IPR013783">
    <property type="entry name" value="Ig-like_fold"/>
</dbReference>
<dbReference type="InterPro" id="IPR019931">
    <property type="entry name" value="LPXTG_anchor"/>
</dbReference>
<proteinExistence type="predicted"/>
<keyword evidence="6" id="KW-1133">Transmembrane helix</keyword>
<keyword evidence="4" id="KW-0572">Peptidoglycan-anchor</keyword>
<dbReference type="InterPro" id="IPR022038">
    <property type="entry name" value="Ig-like_bact"/>
</dbReference>
<evidence type="ECO:0000313" key="8">
    <source>
        <dbReference type="EMBL" id="TWW11739.1"/>
    </source>
</evidence>
<feature type="compositionally biased region" description="Basic and acidic residues" evidence="5">
    <location>
        <begin position="92"/>
        <end position="124"/>
    </location>
</feature>
<keyword evidence="3" id="KW-0732">Signal</keyword>
<feature type="domain" description="Gram-positive cocci surface proteins LPxTG" evidence="7">
    <location>
        <begin position="499"/>
        <end position="536"/>
    </location>
</feature>
<keyword evidence="6" id="KW-0812">Transmembrane</keyword>
<reference evidence="8 9" key="1">
    <citation type="submission" date="2019-04" db="EMBL/GenBank/DDBJ databases">
        <title>In vitro growth and metabolic characteristics of meat-borne Lactobacillus algidus strains.</title>
        <authorList>
            <person name="Sade E."/>
            <person name="Per J."/>
            <person name="Tytti H."/>
            <person name="Johanna B.K."/>
        </authorList>
    </citation>
    <scope>NUCLEOTIDE SEQUENCE [LARGE SCALE GENOMIC DNA]</scope>
    <source>
        <strain evidence="8 9">LTS37-1</strain>
    </source>
</reference>
<dbReference type="NCBIfam" id="TIGR03715">
    <property type="entry name" value="KxYKxGKxW"/>
    <property type="match status" value="1"/>
</dbReference>
<sequence>MGKQKEMSTKVHFKMYKTGRTWAIAGIGILSLALGTVSTTQNINAAAVDSNVPVSKVADSAAEKPVKTPEATATVTSTKENKTPAPTAGSKAENKEETTPVVKTEDKKTPAKVAEPKTKVKTISDETENGQDSTDDDYVDHSKVSLTNVMYTAKKGQVLNVRELFKGATDVDGADIDYSKITVEVSNSDGVTINKSVGSNYLIDTSVLDSTFGITYSFINSDGQEVSSYLSVDVFENGGTMFSNSDVENFYENQKFLPENYFLGATKMNNEDVPFSEIDVDTSKLDVTTPGTYVVTYTFLDSDDSVADFEIPVTVLKDQSKLNIKNITLNKGEDFSSDDYGRLASAIDSDGTVHAAENYDLDSIVDTSKPGVYKVAFEFDTLSGKVLTGTSVVTVKDTNTGSGTNNGTGNTNTGSGTNNGTGNTGSGTNNGTGNTNKENTLSNGIGNTNKENTLSNGTGNTNNGTSNANKENTLSTGTKVLAPMAESGNANNKLNSETLPQTGEASESNVTIMGAVLLVLSSFIGIFTFSNKNQKN</sequence>
<gene>
    <name evidence="8" type="ORF">LABALGLTS371_05090</name>
</gene>